<dbReference type="InterPro" id="IPR020861">
    <property type="entry name" value="Triosephosphate_isomerase_AS"/>
</dbReference>
<dbReference type="GO" id="GO:0005829">
    <property type="term" value="C:cytosol"/>
    <property type="evidence" value="ECO:0007669"/>
    <property type="project" value="TreeGrafter"/>
</dbReference>
<evidence type="ECO:0000256" key="4">
    <source>
        <dbReference type="ARBA" id="ARBA00022432"/>
    </source>
</evidence>
<comment type="function">
    <text evidence="8">Involved in the gluconeogenesis. Catalyzes stereospecifically the conversion of dihydroxyacetone phosphate (DHAP) to D-glyceraldehyde-3-phosphate (G3P).</text>
</comment>
<dbReference type="EMBL" id="QLMD01000007">
    <property type="protein sequence ID" value="RAJ96843.1"/>
    <property type="molecule type" value="Genomic_DNA"/>
</dbReference>
<dbReference type="GO" id="GO:0006096">
    <property type="term" value="P:glycolytic process"/>
    <property type="evidence" value="ECO:0007669"/>
    <property type="project" value="UniProtKB-UniRule"/>
</dbReference>
<dbReference type="PROSITE" id="PS00171">
    <property type="entry name" value="TIM_1"/>
    <property type="match status" value="1"/>
</dbReference>
<reference evidence="10 12" key="2">
    <citation type="submission" date="2018-06" db="EMBL/GenBank/DDBJ databases">
        <title>Genomic Encyclopedia of Type Strains, Phase III (KMG-III): the genomes of soil and plant-associated and newly described type strains.</title>
        <authorList>
            <person name="Whitman W."/>
        </authorList>
    </citation>
    <scope>NUCLEOTIDE SEQUENCE [LARGE SCALE GENOMIC DNA]</scope>
    <source>
        <strain evidence="10 12">CGMCC 1.15366</strain>
    </source>
</reference>
<comment type="catalytic activity">
    <reaction evidence="8 9">
        <text>D-glyceraldehyde 3-phosphate = dihydroxyacetone phosphate</text>
        <dbReference type="Rhea" id="RHEA:18585"/>
        <dbReference type="ChEBI" id="CHEBI:57642"/>
        <dbReference type="ChEBI" id="CHEBI:59776"/>
        <dbReference type="EC" id="5.3.1.1"/>
    </reaction>
</comment>
<gene>
    <name evidence="8" type="primary">tpiA</name>
    <name evidence="10" type="ORF">B0I24_10753</name>
    <name evidence="11" type="ORF">CWE07_09015</name>
</gene>
<reference evidence="11 13" key="1">
    <citation type="journal article" date="2018" name="Front. Microbiol.">
        <title>Genome-Based Analysis Reveals the Taxonomy and Diversity of the Family Idiomarinaceae.</title>
        <authorList>
            <person name="Liu Y."/>
            <person name="Lai Q."/>
            <person name="Shao Z."/>
        </authorList>
    </citation>
    <scope>NUCLEOTIDE SEQUENCE [LARGE SCALE GENOMIC DNA]</scope>
    <source>
        <strain evidence="11 13">CF12-14</strain>
    </source>
</reference>
<dbReference type="OrthoDB" id="9809429at2"/>
<dbReference type="Proteomes" id="UP000287865">
    <property type="component" value="Unassembled WGS sequence"/>
</dbReference>
<feature type="binding site" evidence="8">
    <location>
        <begin position="9"/>
        <end position="11"/>
    </location>
    <ligand>
        <name>substrate</name>
    </ligand>
</feature>
<comment type="pathway">
    <text evidence="1 8 9">Carbohydrate degradation; glycolysis; D-glyceraldehyde 3-phosphate from glycerone phosphate: step 1/1.</text>
</comment>
<evidence type="ECO:0000313" key="12">
    <source>
        <dbReference type="Proteomes" id="UP000249203"/>
    </source>
</evidence>
<evidence type="ECO:0000313" key="11">
    <source>
        <dbReference type="EMBL" id="RUO24215.1"/>
    </source>
</evidence>
<feature type="active site" description="Proton acceptor" evidence="8">
    <location>
        <position position="168"/>
    </location>
</feature>
<proteinExistence type="inferred from homology"/>
<keyword evidence="5 8" id="KW-0963">Cytoplasm</keyword>
<keyword evidence="6 8" id="KW-0324">Glycolysis</keyword>
<dbReference type="Proteomes" id="UP000249203">
    <property type="component" value="Unassembled WGS sequence"/>
</dbReference>
<evidence type="ECO:0000256" key="3">
    <source>
        <dbReference type="ARBA" id="ARBA00007422"/>
    </source>
</evidence>
<keyword evidence="13" id="KW-1185">Reference proteome</keyword>
<accession>A0A327WVD6</accession>
<dbReference type="GO" id="GO:0006094">
    <property type="term" value="P:gluconeogenesis"/>
    <property type="evidence" value="ECO:0007669"/>
    <property type="project" value="UniProtKB-UniRule"/>
</dbReference>
<dbReference type="GO" id="GO:0004807">
    <property type="term" value="F:triose-phosphate isomerase activity"/>
    <property type="evidence" value="ECO:0007669"/>
    <property type="project" value="UniProtKB-UniRule"/>
</dbReference>
<dbReference type="CDD" id="cd00311">
    <property type="entry name" value="TIM"/>
    <property type="match status" value="1"/>
</dbReference>
<dbReference type="RefSeq" id="WP_111569505.1">
    <property type="nucleotide sequence ID" value="NZ_PIPK01000007.1"/>
</dbReference>
<feature type="binding site" evidence="8">
    <location>
        <position position="212"/>
    </location>
    <ligand>
        <name>substrate</name>
    </ligand>
</feature>
<evidence type="ECO:0000256" key="1">
    <source>
        <dbReference type="ARBA" id="ARBA00004680"/>
    </source>
</evidence>
<organism evidence="10 12">
    <name type="scientific">Aliidiomarina maris</name>
    <dbReference type="NCBI Taxonomy" id="531312"/>
    <lineage>
        <taxon>Bacteria</taxon>
        <taxon>Pseudomonadati</taxon>
        <taxon>Pseudomonadota</taxon>
        <taxon>Gammaproteobacteria</taxon>
        <taxon>Alteromonadales</taxon>
        <taxon>Idiomarinaceae</taxon>
        <taxon>Aliidiomarina</taxon>
    </lineage>
</organism>
<dbReference type="GO" id="GO:0046166">
    <property type="term" value="P:glyceraldehyde-3-phosphate biosynthetic process"/>
    <property type="evidence" value="ECO:0007669"/>
    <property type="project" value="TreeGrafter"/>
</dbReference>
<feature type="binding site" evidence="8">
    <location>
        <position position="174"/>
    </location>
    <ligand>
        <name>substrate</name>
    </ligand>
</feature>
<dbReference type="Gene3D" id="3.20.20.70">
    <property type="entry name" value="Aldolase class I"/>
    <property type="match status" value="1"/>
</dbReference>
<comment type="subcellular location">
    <subcellularLocation>
        <location evidence="8 9">Cytoplasm</location>
    </subcellularLocation>
</comment>
<keyword evidence="4 8" id="KW-0312">Gluconeogenesis</keyword>
<evidence type="ECO:0000256" key="5">
    <source>
        <dbReference type="ARBA" id="ARBA00022490"/>
    </source>
</evidence>
<comment type="similarity">
    <text evidence="3 8 9">Belongs to the triosephosphate isomerase family.</text>
</comment>
<dbReference type="AlphaFoldDB" id="A0A327WVD6"/>
<keyword evidence="7 8" id="KW-0413">Isomerase</keyword>
<dbReference type="SUPFAM" id="SSF51351">
    <property type="entry name" value="Triosephosphate isomerase (TIM)"/>
    <property type="match status" value="1"/>
</dbReference>
<dbReference type="HAMAP" id="MF_00147_B">
    <property type="entry name" value="TIM_B"/>
    <property type="match status" value="1"/>
</dbReference>
<dbReference type="InterPro" id="IPR013785">
    <property type="entry name" value="Aldolase_TIM"/>
</dbReference>
<feature type="active site" description="Electrophile" evidence="8">
    <location>
        <position position="98"/>
    </location>
</feature>
<evidence type="ECO:0000256" key="8">
    <source>
        <dbReference type="HAMAP-Rule" id="MF_00147"/>
    </source>
</evidence>
<comment type="pathway">
    <text evidence="2">Carbohydrate metabolism; erythritol degradation.</text>
</comment>
<dbReference type="EMBL" id="PIPK01000007">
    <property type="protein sequence ID" value="RUO24215.1"/>
    <property type="molecule type" value="Genomic_DNA"/>
</dbReference>
<comment type="pathway">
    <text evidence="8 9">Carbohydrate biosynthesis; gluconeogenesis.</text>
</comment>
<dbReference type="PANTHER" id="PTHR21139:SF42">
    <property type="entry name" value="TRIOSEPHOSPHATE ISOMERASE"/>
    <property type="match status" value="1"/>
</dbReference>
<evidence type="ECO:0000313" key="10">
    <source>
        <dbReference type="EMBL" id="RAJ96843.1"/>
    </source>
</evidence>
<dbReference type="GO" id="GO:0019563">
    <property type="term" value="P:glycerol catabolic process"/>
    <property type="evidence" value="ECO:0007669"/>
    <property type="project" value="TreeGrafter"/>
</dbReference>
<evidence type="ECO:0000256" key="9">
    <source>
        <dbReference type="RuleBase" id="RU363013"/>
    </source>
</evidence>
<dbReference type="FunFam" id="3.20.20.70:FF:000016">
    <property type="entry name" value="Triosephosphate isomerase"/>
    <property type="match status" value="1"/>
</dbReference>
<comment type="subunit">
    <text evidence="8 9">Homodimer.</text>
</comment>
<dbReference type="EC" id="5.3.1.1" evidence="8 9"/>
<dbReference type="UniPathway" id="UPA00109">
    <property type="reaction ID" value="UER00189"/>
</dbReference>
<dbReference type="PANTHER" id="PTHR21139">
    <property type="entry name" value="TRIOSEPHOSPHATE ISOMERASE"/>
    <property type="match status" value="1"/>
</dbReference>
<evidence type="ECO:0000256" key="7">
    <source>
        <dbReference type="ARBA" id="ARBA00023235"/>
    </source>
</evidence>
<dbReference type="UniPathway" id="UPA00138"/>
<dbReference type="PROSITE" id="PS51440">
    <property type="entry name" value="TIM_2"/>
    <property type="match status" value="1"/>
</dbReference>
<dbReference type="InterPro" id="IPR022896">
    <property type="entry name" value="TrioseP_Isoase_bac/euk"/>
</dbReference>
<evidence type="ECO:0000313" key="13">
    <source>
        <dbReference type="Proteomes" id="UP000287865"/>
    </source>
</evidence>
<feature type="binding site" evidence="8">
    <location>
        <begin position="233"/>
        <end position="234"/>
    </location>
    <ligand>
        <name>substrate</name>
    </ligand>
</feature>
<comment type="caution">
    <text evidence="10">The sequence shown here is derived from an EMBL/GenBank/DDBJ whole genome shotgun (WGS) entry which is preliminary data.</text>
</comment>
<evidence type="ECO:0000256" key="6">
    <source>
        <dbReference type="ARBA" id="ARBA00023152"/>
    </source>
</evidence>
<dbReference type="InterPro" id="IPR035990">
    <property type="entry name" value="TIM_sf"/>
</dbReference>
<name>A0A327WVD6_9GAMM</name>
<evidence type="ECO:0000256" key="2">
    <source>
        <dbReference type="ARBA" id="ARBA00004939"/>
    </source>
</evidence>
<dbReference type="InterPro" id="IPR000652">
    <property type="entry name" value="Triosephosphate_isomerase"/>
</dbReference>
<dbReference type="Pfam" id="PF00121">
    <property type="entry name" value="TIM"/>
    <property type="match status" value="1"/>
</dbReference>
<sequence>MRQSLVIANWKLNGDLALLDSMMNGLSSQTGYVADVVICPPAVYLAAMQQRSLATATDSFKLHVGAQNCSEHTQGAFTGELAPQMLREVGCEYVILGHSERRNLYAETDALIAQKVATAQQQQLKVVLCVGESLEQREQGQTLDVVTAQIAAVLAADVDASQLIIAYEPVWAIGTGKTATPEQAQEVHAAIRQFLNQHSGVGEHIALLYGGSVKADNAAVLFAQPDIDGGLIGGASLDVEQFRAICSAVKG</sequence>
<dbReference type="NCBIfam" id="TIGR00419">
    <property type="entry name" value="tim"/>
    <property type="match status" value="1"/>
</dbReference>
<protein>
    <recommendedName>
        <fullName evidence="8 9">Triosephosphate isomerase</fullName>
        <shortName evidence="8">TIM</shortName>
        <shortName evidence="8">TPI</shortName>
        <ecNumber evidence="8 9">5.3.1.1</ecNumber>
    </recommendedName>
    <alternativeName>
        <fullName evidence="8">Triose-phosphate isomerase</fullName>
    </alternativeName>
</protein>